<dbReference type="InterPro" id="IPR006016">
    <property type="entry name" value="UspA"/>
</dbReference>
<evidence type="ECO:0000256" key="1">
    <source>
        <dbReference type="ARBA" id="ARBA00008791"/>
    </source>
</evidence>
<keyword evidence="2" id="KW-0547">Nucleotide-binding</keyword>
<reference evidence="7" key="1">
    <citation type="submission" date="2018-05" db="EMBL/GenBank/DDBJ databases">
        <authorList>
            <person name="Lanie J.A."/>
            <person name="Ng W.-L."/>
            <person name="Kazmierczak K.M."/>
            <person name="Andrzejewski T.M."/>
            <person name="Davidsen T.M."/>
            <person name="Wayne K.J."/>
            <person name="Tettelin H."/>
            <person name="Glass J.I."/>
            <person name="Rusch D."/>
            <person name="Podicherti R."/>
            <person name="Tsui H.-C.T."/>
            <person name="Winkler M.E."/>
        </authorList>
    </citation>
    <scope>NUCLEOTIDE SEQUENCE</scope>
    <source>
        <strain evidence="7">ZC4RG45</strain>
    </source>
</reference>
<accession>A0A2W4J5B8</accession>
<dbReference type="STRING" id="1111738.GCA_000427905_03427"/>
<comment type="similarity">
    <text evidence="1">Belongs to the universal stress protein A family.</text>
</comment>
<feature type="domain" description="UspA" evidence="5">
    <location>
        <begin position="156"/>
        <end position="291"/>
    </location>
</feature>
<evidence type="ECO:0000313" key="7">
    <source>
        <dbReference type="EMBL" id="PZM93125.1"/>
    </source>
</evidence>
<dbReference type="InterPro" id="IPR014729">
    <property type="entry name" value="Rossmann-like_a/b/a_fold"/>
</dbReference>
<dbReference type="Gene3D" id="3.40.50.620">
    <property type="entry name" value="HUPs"/>
    <property type="match status" value="2"/>
</dbReference>
<evidence type="ECO:0000256" key="4">
    <source>
        <dbReference type="SAM" id="MobiDB-lite"/>
    </source>
</evidence>
<dbReference type="Proteomes" id="UP000249324">
    <property type="component" value="Unassembled WGS sequence"/>
</dbReference>
<dbReference type="PANTHER" id="PTHR46268">
    <property type="entry name" value="STRESS RESPONSE PROTEIN NHAX"/>
    <property type="match status" value="1"/>
</dbReference>
<evidence type="ECO:0000259" key="5">
    <source>
        <dbReference type="Pfam" id="PF00582"/>
    </source>
</evidence>
<protein>
    <submittedName>
        <fullName evidence="7">Universal stress protein</fullName>
    </submittedName>
</protein>
<dbReference type="EMBL" id="QGUI01000667">
    <property type="protein sequence ID" value="PZM93125.1"/>
    <property type="molecule type" value="Genomic_DNA"/>
</dbReference>
<dbReference type="SUPFAM" id="SSF52402">
    <property type="entry name" value="Adenine nucleotide alpha hydrolases-like"/>
    <property type="match status" value="2"/>
</dbReference>
<dbReference type="GO" id="GO:0005524">
    <property type="term" value="F:ATP binding"/>
    <property type="evidence" value="ECO:0007669"/>
    <property type="project" value="UniProtKB-KW"/>
</dbReference>
<sequence>MTERWPRWHGPVVAGVDGSEASLRAVRWAAAEAAGQGAGLRLVHAIGSAEFFPGGAIAPSTELFGLLEQESTALLEQARLAATEIVPDLQVSTSSTTEPAVLALIAESGAARCVVLGGSGRGALAGVLLGSTTLTLSAHAQCPVVAVRGRDRPHAPVVVGVDGSELSNLALGCAFAQAARRNVPLVAVHACHHGDSHRPRTEQGQASEPQEADERRVLDRWLDRWAGLYPQVDVEPVVVRARPRECLIERSAEASVLVVGSRGRGGFTGLLVGSTSHAMLHYAECPVMVVRPQPG</sequence>
<name>A0A2W4J5B8_9PSEU</name>
<reference evidence="6 8" key="3">
    <citation type="journal article" date="2021" name="BMC Genomics">
        <title>Genome-resolved metagenome and metatranscriptome analyses of thermophilic composting reveal key bacterial players and their metabolic interactions.</title>
        <authorList>
            <person name="Braga L.P.P."/>
            <person name="Pereira R.V."/>
            <person name="Martins L.F."/>
            <person name="Moura L.M.S."/>
            <person name="Sanchez F.B."/>
            <person name="Patane J.S.L."/>
            <person name="da Silva A.M."/>
            <person name="Setubal J.C."/>
        </authorList>
    </citation>
    <scope>NUCLEOTIDE SEQUENCE [LARGE SCALE GENOMIC DNA]</scope>
    <source>
        <strain evidence="6">ZC4RG45</strain>
    </source>
</reference>
<organism evidence="7">
    <name type="scientific">Thermocrispum agreste</name>
    <dbReference type="NCBI Taxonomy" id="37925"/>
    <lineage>
        <taxon>Bacteria</taxon>
        <taxon>Bacillati</taxon>
        <taxon>Actinomycetota</taxon>
        <taxon>Actinomycetes</taxon>
        <taxon>Pseudonocardiales</taxon>
        <taxon>Pseudonocardiaceae</taxon>
        <taxon>Thermocrispum</taxon>
    </lineage>
</organism>
<evidence type="ECO:0000313" key="6">
    <source>
        <dbReference type="EMBL" id="MFO7192834.1"/>
    </source>
</evidence>
<dbReference type="AlphaFoldDB" id="A0A2W4J5B8"/>
<comment type="caution">
    <text evidence="7">The sequence shown here is derived from an EMBL/GenBank/DDBJ whole genome shotgun (WGS) entry which is preliminary data.</text>
</comment>
<dbReference type="PANTHER" id="PTHR46268:SF27">
    <property type="entry name" value="UNIVERSAL STRESS PROTEIN RV2623"/>
    <property type="match status" value="1"/>
</dbReference>
<dbReference type="PRINTS" id="PR01438">
    <property type="entry name" value="UNVRSLSTRESS"/>
</dbReference>
<dbReference type="InterPro" id="IPR006015">
    <property type="entry name" value="Universal_stress_UspA"/>
</dbReference>
<reference evidence="6" key="4">
    <citation type="submission" date="2023-08" db="EMBL/GenBank/DDBJ databases">
        <authorList>
            <person name="Guima S.E.S."/>
            <person name="Martins L.F."/>
            <person name="Silva A.M."/>
            <person name="Setubal J.C."/>
        </authorList>
    </citation>
    <scope>NUCLEOTIDE SEQUENCE</scope>
    <source>
        <strain evidence="6">ZC4RG45</strain>
    </source>
</reference>
<evidence type="ECO:0000256" key="3">
    <source>
        <dbReference type="ARBA" id="ARBA00022840"/>
    </source>
</evidence>
<evidence type="ECO:0000256" key="2">
    <source>
        <dbReference type="ARBA" id="ARBA00022741"/>
    </source>
</evidence>
<feature type="domain" description="UspA" evidence="5">
    <location>
        <begin position="11"/>
        <end position="148"/>
    </location>
</feature>
<dbReference type="Pfam" id="PF00582">
    <property type="entry name" value="Usp"/>
    <property type="match status" value="2"/>
</dbReference>
<gene>
    <name evidence="6" type="ORF">DIU77_011385</name>
    <name evidence="7" type="ORF">DIU77_15435</name>
</gene>
<reference evidence="6" key="2">
    <citation type="submission" date="2018-05" db="EMBL/GenBank/DDBJ databases">
        <authorList>
            <person name="Moura L."/>
            <person name="Setubal J.C."/>
        </authorList>
    </citation>
    <scope>NUCLEOTIDE SEQUENCE</scope>
    <source>
        <strain evidence="6">ZC4RG45</strain>
    </source>
</reference>
<proteinExistence type="inferred from homology"/>
<keyword evidence="3" id="KW-0067">ATP-binding</keyword>
<evidence type="ECO:0000313" key="8">
    <source>
        <dbReference type="Proteomes" id="UP000249324"/>
    </source>
</evidence>
<dbReference type="EMBL" id="QGUI02000135">
    <property type="protein sequence ID" value="MFO7192834.1"/>
    <property type="molecule type" value="Genomic_DNA"/>
</dbReference>
<feature type="region of interest" description="Disordered" evidence="4">
    <location>
        <begin position="193"/>
        <end position="213"/>
    </location>
</feature>